<keyword evidence="1" id="KW-1133">Transmembrane helix</keyword>
<keyword evidence="1" id="KW-0472">Membrane</keyword>
<dbReference type="RefSeq" id="WP_184194554.1">
    <property type="nucleotide sequence ID" value="NZ_BMOX01000035.1"/>
</dbReference>
<dbReference type="AlphaFoldDB" id="A0A841L092"/>
<evidence type="ECO:0000256" key="1">
    <source>
        <dbReference type="SAM" id="Phobius"/>
    </source>
</evidence>
<feature type="transmembrane region" description="Helical" evidence="1">
    <location>
        <begin position="7"/>
        <end position="27"/>
    </location>
</feature>
<reference evidence="2 3" key="1">
    <citation type="submission" date="2020-08" db="EMBL/GenBank/DDBJ databases">
        <title>Genomic Encyclopedia of Type Strains, Phase IV (KMG-IV): sequencing the most valuable type-strain genomes for metagenomic binning, comparative biology and taxonomic classification.</title>
        <authorList>
            <person name="Goeker M."/>
        </authorList>
    </citation>
    <scope>NUCLEOTIDE SEQUENCE [LARGE SCALE GENOMIC DNA]</scope>
    <source>
        <strain evidence="2 3">DSM 102189</strain>
    </source>
</reference>
<name>A0A841L092_9SPHN</name>
<sequence>MSNARLFDIANAVALAGWLCLLIAPRWRRTAVLVARLVAAMLCGGYVAMLGFGLAGEGPPEGAGFTSLQGVRLLLSSEAALLAGWVHYLAFDLWAGSWEVEDAGAGRVPHLLVIPCLLLTFVAGPAGLLLYLVIYAARR</sequence>
<evidence type="ECO:0008006" key="4">
    <source>
        <dbReference type="Google" id="ProtNLM"/>
    </source>
</evidence>
<gene>
    <name evidence="2" type="ORF">FHS79_000392</name>
</gene>
<accession>A0A841L092</accession>
<dbReference type="Pfam" id="PF14108">
    <property type="entry name" value="ABA4-like"/>
    <property type="match status" value="1"/>
</dbReference>
<feature type="transmembrane region" description="Helical" evidence="1">
    <location>
        <begin position="111"/>
        <end position="137"/>
    </location>
</feature>
<keyword evidence="3" id="KW-1185">Reference proteome</keyword>
<evidence type="ECO:0000313" key="2">
    <source>
        <dbReference type="EMBL" id="MBB6226239.1"/>
    </source>
</evidence>
<proteinExistence type="predicted"/>
<feature type="transmembrane region" description="Helical" evidence="1">
    <location>
        <begin position="33"/>
        <end position="52"/>
    </location>
</feature>
<organism evidence="2 3">
    <name type="scientific">Polymorphobacter multimanifer</name>
    <dbReference type="NCBI Taxonomy" id="1070431"/>
    <lineage>
        <taxon>Bacteria</taxon>
        <taxon>Pseudomonadati</taxon>
        <taxon>Pseudomonadota</taxon>
        <taxon>Alphaproteobacteria</taxon>
        <taxon>Sphingomonadales</taxon>
        <taxon>Sphingosinicellaceae</taxon>
        <taxon>Polymorphobacter</taxon>
    </lineage>
</organism>
<comment type="caution">
    <text evidence="2">The sequence shown here is derived from an EMBL/GenBank/DDBJ whole genome shotgun (WGS) entry which is preliminary data.</text>
</comment>
<protein>
    <recommendedName>
        <fullName evidence="4">DUF4281 domain-containing protein</fullName>
    </recommendedName>
</protein>
<dbReference type="EMBL" id="JACIIV010000002">
    <property type="protein sequence ID" value="MBB6226239.1"/>
    <property type="molecule type" value="Genomic_DNA"/>
</dbReference>
<evidence type="ECO:0000313" key="3">
    <source>
        <dbReference type="Proteomes" id="UP000538147"/>
    </source>
</evidence>
<dbReference type="InterPro" id="IPR025461">
    <property type="entry name" value="ABA4-like"/>
</dbReference>
<dbReference type="Proteomes" id="UP000538147">
    <property type="component" value="Unassembled WGS sequence"/>
</dbReference>
<keyword evidence="1" id="KW-0812">Transmembrane</keyword>